<sequence length="110" mass="12421">MHLIPCRPVNSHGHTRLEGEGQRNLPPSRSGHGAPGLVRPTYNLGTCFRALYWSPPSIRLIRSPRKRKIETGCCMGQQYCHQDGKPRRDILCCACNTELHKMWKISTTPG</sequence>
<dbReference type="AlphaFoldDB" id="A0A219AQU4"/>
<comment type="caution">
    <text evidence="2">The sequence shown here is derived from an EMBL/GenBank/DDBJ whole genome shotgun (WGS) entry which is preliminary data.</text>
</comment>
<evidence type="ECO:0000256" key="1">
    <source>
        <dbReference type="SAM" id="MobiDB-lite"/>
    </source>
</evidence>
<evidence type="ECO:0000313" key="3">
    <source>
        <dbReference type="Proteomes" id="UP000078397"/>
    </source>
</evidence>
<dbReference type="RefSeq" id="XP_022285596.1">
    <property type="nucleotide sequence ID" value="XM_022429366.1"/>
</dbReference>
<gene>
    <name evidence="2" type="ORF">VFPPC_17677</name>
</gene>
<accession>A0A219AQU4</accession>
<keyword evidence="3" id="KW-1185">Reference proteome</keyword>
<proteinExistence type="predicted"/>
<dbReference type="Proteomes" id="UP000078397">
    <property type="component" value="Unassembled WGS sequence"/>
</dbReference>
<evidence type="ECO:0000313" key="2">
    <source>
        <dbReference type="EMBL" id="OWT43147.1"/>
    </source>
</evidence>
<dbReference type="EMBL" id="LSBJ02000003">
    <property type="protein sequence ID" value="OWT43147.1"/>
    <property type="molecule type" value="Genomic_DNA"/>
</dbReference>
<name>A0A219AQU4_METCM</name>
<reference evidence="2 3" key="1">
    <citation type="journal article" date="2016" name="PLoS Pathog.">
        <title>Biosynthesis of antibiotic leucinostatins in bio-control fungus Purpureocillium lilacinum and their inhibition on phytophthora revealed by genome mining.</title>
        <authorList>
            <person name="Wang G."/>
            <person name="Liu Z."/>
            <person name="Lin R."/>
            <person name="Li E."/>
            <person name="Mao Z."/>
            <person name="Ling J."/>
            <person name="Yang Y."/>
            <person name="Yin W.B."/>
            <person name="Xie B."/>
        </authorList>
    </citation>
    <scope>NUCLEOTIDE SEQUENCE [LARGE SCALE GENOMIC DNA]</scope>
    <source>
        <strain evidence="2">170</strain>
    </source>
</reference>
<dbReference type="GeneID" id="33936608"/>
<dbReference type="KEGG" id="pchm:VFPPC_17677"/>
<protein>
    <submittedName>
        <fullName evidence="2">Uncharacterized protein</fullName>
    </submittedName>
</protein>
<organism evidence="2 3">
    <name type="scientific">Pochonia chlamydosporia 170</name>
    <dbReference type="NCBI Taxonomy" id="1380566"/>
    <lineage>
        <taxon>Eukaryota</taxon>
        <taxon>Fungi</taxon>
        <taxon>Dikarya</taxon>
        <taxon>Ascomycota</taxon>
        <taxon>Pezizomycotina</taxon>
        <taxon>Sordariomycetes</taxon>
        <taxon>Hypocreomycetidae</taxon>
        <taxon>Hypocreales</taxon>
        <taxon>Clavicipitaceae</taxon>
        <taxon>Pochonia</taxon>
    </lineage>
</organism>
<feature type="region of interest" description="Disordered" evidence="1">
    <location>
        <begin position="1"/>
        <end position="37"/>
    </location>
</feature>